<protein>
    <submittedName>
        <fullName evidence="1">Uncharacterized protein</fullName>
    </submittedName>
</protein>
<dbReference type="AlphaFoldDB" id="A0A6A3K4Z5"/>
<dbReference type="Proteomes" id="UP000476176">
    <property type="component" value="Unassembled WGS sequence"/>
</dbReference>
<name>A0A6A3K4Z5_9STRA</name>
<accession>A0A6A3K4Z5</accession>
<evidence type="ECO:0000313" key="1">
    <source>
        <dbReference type="EMBL" id="KAE9002111.1"/>
    </source>
</evidence>
<evidence type="ECO:0000313" key="8">
    <source>
        <dbReference type="Proteomes" id="UP000488956"/>
    </source>
</evidence>
<evidence type="ECO:0000313" key="4">
    <source>
        <dbReference type="EMBL" id="KAE9343151.1"/>
    </source>
</evidence>
<dbReference type="EMBL" id="QXGC01000861">
    <property type="protein sequence ID" value="KAE9218505.1"/>
    <property type="molecule type" value="Genomic_DNA"/>
</dbReference>
<dbReference type="EMBL" id="QXFW01000830">
    <property type="protein sequence ID" value="KAE9002111.1"/>
    <property type="molecule type" value="Genomic_DNA"/>
</dbReference>
<gene>
    <name evidence="3" type="ORF">PF004_g13841</name>
    <name evidence="4" type="ORF">PF008_g9813</name>
    <name evidence="2" type="ORF">PF010_g14124</name>
    <name evidence="1" type="ORF">PF011_g13457</name>
</gene>
<evidence type="ECO:0000313" key="7">
    <source>
        <dbReference type="Proteomes" id="UP000486351"/>
    </source>
</evidence>
<organism evidence="1 5">
    <name type="scientific">Phytophthora fragariae</name>
    <dbReference type="NCBI Taxonomy" id="53985"/>
    <lineage>
        <taxon>Eukaryota</taxon>
        <taxon>Sar</taxon>
        <taxon>Stramenopiles</taxon>
        <taxon>Oomycota</taxon>
        <taxon>Peronosporomycetes</taxon>
        <taxon>Peronosporales</taxon>
        <taxon>Peronosporaceae</taxon>
        <taxon>Phytophthora</taxon>
    </lineage>
</organism>
<proteinExistence type="predicted"/>
<reference evidence="5 6" key="1">
    <citation type="submission" date="2018-09" db="EMBL/GenBank/DDBJ databases">
        <title>Genomic investigation of the strawberry pathogen Phytophthora fragariae indicates pathogenicity is determined by transcriptional variation in three key races.</title>
        <authorList>
            <person name="Adams T.M."/>
            <person name="Armitage A.D."/>
            <person name="Sobczyk M.K."/>
            <person name="Bates H.J."/>
            <person name="Dunwell J.M."/>
            <person name="Nellist C.F."/>
            <person name="Harrison R.J."/>
        </authorList>
    </citation>
    <scope>NUCLEOTIDE SEQUENCE [LARGE SCALE GENOMIC DNA]</scope>
    <source>
        <strain evidence="3 6">BC-23</strain>
        <strain evidence="4 7">NOV-77</strain>
        <strain evidence="2 8">ONT-3</strain>
        <strain evidence="1 5">SCRP245</strain>
    </source>
</reference>
<dbReference type="Proteomes" id="UP000486351">
    <property type="component" value="Unassembled WGS sequence"/>
</dbReference>
<dbReference type="EMBL" id="QXFX01000859">
    <property type="protein sequence ID" value="KAE9102381.1"/>
    <property type="molecule type" value="Genomic_DNA"/>
</dbReference>
<comment type="caution">
    <text evidence="1">The sequence shown here is derived from an EMBL/GenBank/DDBJ whole genome shotgun (WGS) entry which is preliminary data.</text>
</comment>
<sequence>MRCLLCSFGLQGCCQARTESMCCNRRVAEAQNNDTWSLKPARQLRAIEFIASCAGCYSGCSGWYDARSLARRMTRIDYVRHRERIRCVS</sequence>
<evidence type="ECO:0000313" key="5">
    <source>
        <dbReference type="Proteomes" id="UP000460718"/>
    </source>
</evidence>
<evidence type="ECO:0000313" key="3">
    <source>
        <dbReference type="EMBL" id="KAE9218505.1"/>
    </source>
</evidence>
<dbReference type="EMBL" id="QXFY01000479">
    <property type="protein sequence ID" value="KAE9343151.1"/>
    <property type="molecule type" value="Genomic_DNA"/>
</dbReference>
<evidence type="ECO:0000313" key="6">
    <source>
        <dbReference type="Proteomes" id="UP000476176"/>
    </source>
</evidence>
<dbReference type="Proteomes" id="UP000488956">
    <property type="component" value="Unassembled WGS sequence"/>
</dbReference>
<evidence type="ECO:0000313" key="2">
    <source>
        <dbReference type="EMBL" id="KAE9102381.1"/>
    </source>
</evidence>
<dbReference type="Proteomes" id="UP000460718">
    <property type="component" value="Unassembled WGS sequence"/>
</dbReference>